<evidence type="ECO:0000313" key="5">
    <source>
        <dbReference type="Proteomes" id="UP000316167"/>
    </source>
</evidence>
<dbReference type="Gene3D" id="1.10.357.10">
    <property type="entry name" value="Tetracycline Repressor, domain 2"/>
    <property type="match status" value="1"/>
</dbReference>
<evidence type="ECO:0000256" key="2">
    <source>
        <dbReference type="PROSITE-ProRule" id="PRU00335"/>
    </source>
</evidence>
<evidence type="ECO:0000256" key="1">
    <source>
        <dbReference type="ARBA" id="ARBA00023125"/>
    </source>
</evidence>
<dbReference type="OrthoDB" id="9789566at2"/>
<name>A0A562SFF3_9BACT</name>
<comment type="caution">
    <text evidence="4">The sequence shown here is derived from an EMBL/GenBank/DDBJ whole genome shotgun (WGS) entry which is preliminary data.</text>
</comment>
<feature type="domain" description="HTH tetR-type" evidence="3">
    <location>
        <begin position="5"/>
        <end position="65"/>
    </location>
</feature>
<dbReference type="SUPFAM" id="SSF46689">
    <property type="entry name" value="Homeodomain-like"/>
    <property type="match status" value="1"/>
</dbReference>
<keyword evidence="5" id="KW-1185">Reference proteome</keyword>
<dbReference type="PANTHER" id="PTHR30328">
    <property type="entry name" value="TRANSCRIPTIONAL REPRESSOR"/>
    <property type="match status" value="1"/>
</dbReference>
<proteinExistence type="predicted"/>
<reference evidence="4 5" key="1">
    <citation type="journal article" date="2015" name="Stand. Genomic Sci.">
        <title>Genomic Encyclopedia of Bacterial and Archaeal Type Strains, Phase III: the genomes of soil and plant-associated and newly described type strains.</title>
        <authorList>
            <person name="Whitman W.B."/>
            <person name="Woyke T."/>
            <person name="Klenk H.P."/>
            <person name="Zhou Y."/>
            <person name="Lilburn T.G."/>
            <person name="Beck B.J."/>
            <person name="De Vos P."/>
            <person name="Vandamme P."/>
            <person name="Eisen J.A."/>
            <person name="Garrity G."/>
            <person name="Hugenholtz P."/>
            <person name="Kyrpides N.C."/>
        </authorList>
    </citation>
    <scope>NUCLEOTIDE SEQUENCE [LARGE SCALE GENOMIC DNA]</scope>
    <source>
        <strain evidence="4 5">CGMCC 1.7271</strain>
    </source>
</reference>
<dbReference type="Pfam" id="PF00440">
    <property type="entry name" value="TetR_N"/>
    <property type="match status" value="1"/>
</dbReference>
<dbReference type="InterPro" id="IPR009057">
    <property type="entry name" value="Homeodomain-like_sf"/>
</dbReference>
<keyword evidence="1 2" id="KW-0238">DNA-binding</keyword>
<protein>
    <submittedName>
        <fullName evidence="4">TetR family transcriptional regulator</fullName>
    </submittedName>
</protein>
<dbReference type="GO" id="GO:0003677">
    <property type="term" value="F:DNA binding"/>
    <property type="evidence" value="ECO:0007669"/>
    <property type="project" value="UniProtKB-UniRule"/>
</dbReference>
<dbReference type="PROSITE" id="PS50977">
    <property type="entry name" value="HTH_TETR_2"/>
    <property type="match status" value="1"/>
</dbReference>
<dbReference type="InterPro" id="IPR001647">
    <property type="entry name" value="HTH_TetR"/>
</dbReference>
<organism evidence="4 5">
    <name type="scientific">Lacibacter cauensis</name>
    <dbReference type="NCBI Taxonomy" id="510947"/>
    <lineage>
        <taxon>Bacteria</taxon>
        <taxon>Pseudomonadati</taxon>
        <taxon>Bacteroidota</taxon>
        <taxon>Chitinophagia</taxon>
        <taxon>Chitinophagales</taxon>
        <taxon>Chitinophagaceae</taxon>
        <taxon>Lacibacter</taxon>
    </lineage>
</organism>
<dbReference type="AlphaFoldDB" id="A0A562SFF3"/>
<dbReference type="PRINTS" id="PR00455">
    <property type="entry name" value="HTHTETR"/>
</dbReference>
<feature type="DNA-binding region" description="H-T-H motif" evidence="2">
    <location>
        <begin position="28"/>
        <end position="47"/>
    </location>
</feature>
<dbReference type="Proteomes" id="UP000316167">
    <property type="component" value="Unassembled WGS sequence"/>
</dbReference>
<sequence length="199" mass="23386">MQLSSDTEKMILETARKEFETKGYNGTRMQSIADAAGISKASLHYYFRSKDNLFEKIFNDALDEYVPLISTWADDQLNWEEKIKRFTHDLVHFIKQGKMLFIIREVNRDPSILEERIKRAKAQNKFVTYFDSVQAEGKIRKIDTRHLYVLLNSICCFPAINQQMLQKALRLSPKQYDELMQSYAEVAADFFIHAIKKMK</sequence>
<evidence type="ECO:0000313" key="4">
    <source>
        <dbReference type="EMBL" id="TWI79330.1"/>
    </source>
</evidence>
<gene>
    <name evidence="4" type="ORF">IQ13_3734</name>
</gene>
<accession>A0A562SFF3</accession>
<dbReference type="RefSeq" id="WP_144888102.1">
    <property type="nucleotide sequence ID" value="NZ_VLLE01000006.1"/>
</dbReference>
<evidence type="ECO:0000259" key="3">
    <source>
        <dbReference type="PROSITE" id="PS50977"/>
    </source>
</evidence>
<dbReference type="InterPro" id="IPR050109">
    <property type="entry name" value="HTH-type_TetR-like_transc_reg"/>
</dbReference>
<dbReference type="EMBL" id="VLLE01000006">
    <property type="protein sequence ID" value="TWI79330.1"/>
    <property type="molecule type" value="Genomic_DNA"/>
</dbReference>
<dbReference type="PANTHER" id="PTHR30328:SF54">
    <property type="entry name" value="HTH-TYPE TRANSCRIPTIONAL REPRESSOR SCO4008"/>
    <property type="match status" value="1"/>
</dbReference>